<accession>A0A096BJV2</accession>
<dbReference type="InterPro" id="IPR036117">
    <property type="entry name" value="DhaL_dom_sf"/>
</dbReference>
<dbReference type="InterPro" id="IPR050270">
    <property type="entry name" value="DegV_domain_contain"/>
</dbReference>
<dbReference type="Proteomes" id="UP000029622">
    <property type="component" value="Unassembled WGS sequence"/>
</dbReference>
<dbReference type="Pfam" id="PF02734">
    <property type="entry name" value="Dak2"/>
    <property type="match status" value="1"/>
</dbReference>
<dbReference type="Pfam" id="PF21645">
    <property type="entry name" value="FakA-like_M"/>
    <property type="match status" value="1"/>
</dbReference>
<sequence length="540" mass="59391">MLKIEYIDGVLLKNIFIGAANTLEKNKQVVDSLNVFPVPDGDTGTNMSLTMQSAIKQVKSLNSEKIEDIAKAASNGSLMGARGNSGVILSQLFRGFANGLKGVERIDVEILAKAFKLASDTAYKAVMKPIEGTILTVARECAEKAAEIAVKENDIIKFLEEVIRHGEMTLQKTPEMLPVLKQAGVVDAGGKGLLYILLGALDVITIGDSVLLEEDTEVEAENSVNIERADEDIKFGYCTEFIINSKNVDVDRFKQEIMELGDSLLVVNNDEVTKVHIHTNNPGIVLEKALAIGELINVKIDNMRYQHKNKIIEEEKAVELNRKKYGFIAVAMGEGIANVFKDLNVDFVIHGGQTMNPSTEDILKAVESINAEHIIILPNNSNIILAANQAKELSNANIEVLPTKSIPQGISAILNFDEELELEENINNMMESIKSVKTGQVTFAVRDTVVNDIEIKKDDIIGIGEGEIKSVGNDITEVSINLLKDIVDEDNDLITLYFGEDISEEEAEELAEIIEDEIEDCDVEVVYGGQPLYYYIFSIE</sequence>
<dbReference type="EMBL" id="AZTB01000006">
    <property type="protein sequence ID" value="KGG81127.1"/>
    <property type="molecule type" value="Genomic_DNA"/>
</dbReference>
<dbReference type="PANTHER" id="PTHR33434">
    <property type="entry name" value="DEGV DOMAIN-CONTAINING PROTEIN DR_1986-RELATED"/>
    <property type="match status" value="1"/>
</dbReference>
<organism evidence="2 3">
    <name type="scientific">Caloranaerobacter azorensis H53214</name>
    <dbReference type="NCBI Taxonomy" id="1156417"/>
    <lineage>
        <taxon>Bacteria</taxon>
        <taxon>Bacillati</taxon>
        <taxon>Bacillota</taxon>
        <taxon>Tissierellia</taxon>
        <taxon>Tissierellales</taxon>
        <taxon>Thermohalobacteraceae</taxon>
        <taxon>Caloranaerobacter</taxon>
    </lineage>
</organism>
<dbReference type="GO" id="GO:0006071">
    <property type="term" value="P:glycerol metabolic process"/>
    <property type="evidence" value="ECO:0007669"/>
    <property type="project" value="InterPro"/>
</dbReference>
<dbReference type="SUPFAM" id="SSF101473">
    <property type="entry name" value="DhaL-like"/>
    <property type="match status" value="1"/>
</dbReference>
<evidence type="ECO:0000313" key="2">
    <source>
        <dbReference type="EMBL" id="KGG81127.1"/>
    </source>
</evidence>
<dbReference type="AlphaFoldDB" id="A0A096BJV2"/>
<dbReference type="Gene3D" id="1.25.40.340">
    <property type="match status" value="1"/>
</dbReference>
<protein>
    <submittedName>
        <fullName evidence="2">Dihydroxyacetone kinase</fullName>
    </submittedName>
</protein>
<comment type="caution">
    <text evidence="2">The sequence shown here is derived from an EMBL/GenBank/DDBJ whole genome shotgun (WGS) entry which is preliminary data.</text>
</comment>
<dbReference type="SMART" id="SM01120">
    <property type="entry name" value="Dak2"/>
    <property type="match status" value="1"/>
</dbReference>
<dbReference type="PROSITE" id="PS51480">
    <property type="entry name" value="DHAL"/>
    <property type="match status" value="1"/>
</dbReference>
<dbReference type="Pfam" id="PF13684">
    <property type="entry name" value="FakA-like_C"/>
    <property type="match status" value="1"/>
</dbReference>
<dbReference type="GO" id="GO:0004371">
    <property type="term" value="F:glycerone kinase activity"/>
    <property type="evidence" value="ECO:0007669"/>
    <property type="project" value="InterPro"/>
</dbReference>
<keyword evidence="2" id="KW-0808">Transferase</keyword>
<dbReference type="NCBIfam" id="TIGR03599">
    <property type="entry name" value="YloV"/>
    <property type="match status" value="1"/>
</dbReference>
<proteinExistence type="predicted"/>
<dbReference type="RefSeq" id="WP_035162031.1">
    <property type="nucleotide sequence ID" value="NZ_AZTB01000006.1"/>
</dbReference>
<dbReference type="STRING" id="1156417.Y919_02340"/>
<gene>
    <name evidence="2" type="ORF">Y919_02340</name>
</gene>
<dbReference type="InterPro" id="IPR019986">
    <property type="entry name" value="YloV-like"/>
</dbReference>
<dbReference type="InterPro" id="IPR004007">
    <property type="entry name" value="DhaL_dom"/>
</dbReference>
<dbReference type="PANTHER" id="PTHR33434:SF4">
    <property type="entry name" value="PHOSPHATASE PROTEIN"/>
    <property type="match status" value="1"/>
</dbReference>
<keyword evidence="2" id="KW-0418">Kinase</keyword>
<dbReference type="InterPro" id="IPR033470">
    <property type="entry name" value="FakA-like_C"/>
</dbReference>
<evidence type="ECO:0000313" key="3">
    <source>
        <dbReference type="Proteomes" id="UP000029622"/>
    </source>
</evidence>
<evidence type="ECO:0000259" key="1">
    <source>
        <dbReference type="PROSITE" id="PS51480"/>
    </source>
</evidence>
<feature type="domain" description="DhaL" evidence="1">
    <location>
        <begin position="10"/>
        <end position="202"/>
    </location>
</feature>
<dbReference type="SMART" id="SM01121">
    <property type="entry name" value="Dak1_2"/>
    <property type="match status" value="1"/>
</dbReference>
<name>A0A096BJV2_9FIRM</name>
<dbReference type="InterPro" id="IPR048394">
    <property type="entry name" value="FakA-like_M"/>
</dbReference>
<reference evidence="2 3" key="1">
    <citation type="submission" date="2013-12" db="EMBL/GenBank/DDBJ databases">
        <title>Draft genome sequence of Caloranaerobacter sp. H53214.</title>
        <authorList>
            <person name="Jiang L.J."/>
            <person name="Shao Z.Z."/>
            <person name="Long M.N."/>
        </authorList>
    </citation>
    <scope>NUCLEOTIDE SEQUENCE [LARGE SCALE GENOMIC DNA]</scope>
    <source>
        <strain evidence="2 3">H53214</strain>
    </source>
</reference>